<gene>
    <name evidence="1" type="ORF">OTG14_17045</name>
</gene>
<protein>
    <submittedName>
        <fullName evidence="1">SIR2 family protein</fullName>
    </submittedName>
</protein>
<dbReference type="RefSeq" id="WP_257122572.1">
    <property type="nucleotide sequence ID" value="NZ_JAPMLV010000004.1"/>
</dbReference>
<keyword evidence="2" id="KW-1185">Reference proteome</keyword>
<proteinExistence type="predicted"/>
<reference evidence="1" key="1">
    <citation type="submission" date="2022-11" db="EMBL/GenBank/DDBJ databases">
        <title>The draft genomes of two Enterobacter strains.</title>
        <authorList>
            <person name="He Y."/>
            <person name="Wu S."/>
            <person name="Feng Y."/>
            <person name="Zong Z."/>
        </authorList>
    </citation>
    <scope>NUCLEOTIDE SEQUENCE</scope>
    <source>
        <strain evidence="1">155092</strain>
    </source>
</reference>
<dbReference type="SUPFAM" id="SSF52467">
    <property type="entry name" value="DHS-like NAD/FAD-binding domain"/>
    <property type="match status" value="1"/>
</dbReference>
<accession>A0ABT3XHZ5</accession>
<evidence type="ECO:0000313" key="1">
    <source>
        <dbReference type="EMBL" id="MCX8304662.1"/>
    </source>
</evidence>
<sequence>MGALILLGAGASFGSGPCVGGQPPLGGALIDEMRKEGGISTTIQGEMLELFRNDPEKAMIRFFEERNSDVTALLKEMAIALARFSIKKGNFYLKLIAMIKKKKNIYLATTNYDLLIEQAIWSHRINVQYRTDNRIPNSMSLLKIHGSCNFIPAGIATGVSFRHAPGAGGALTDGDIKIYNDQEEIINYCKSDTSLAPAVAMYHPEKTVIHCPSIVNLQQQQFKEKVKTANKIIVIGLKINPDDHHIWDELKETKADIYIVDKQRLPVMEWKKQIAKQNVFYLSDTFENSLKQIERLLRR</sequence>
<dbReference type="Proteomes" id="UP001163211">
    <property type="component" value="Unassembled WGS sequence"/>
</dbReference>
<dbReference type="EMBL" id="JAPMLV010000004">
    <property type="protein sequence ID" value="MCX8304662.1"/>
    <property type="molecule type" value="Genomic_DNA"/>
</dbReference>
<dbReference type="Gene3D" id="3.40.50.1220">
    <property type="entry name" value="TPP-binding domain"/>
    <property type="match status" value="1"/>
</dbReference>
<organism evidence="1 2">
    <name type="scientific">Enterobacter pseudoroggenkampii</name>
    <dbReference type="NCBI Taxonomy" id="2996112"/>
    <lineage>
        <taxon>Bacteria</taxon>
        <taxon>Pseudomonadati</taxon>
        <taxon>Pseudomonadota</taxon>
        <taxon>Gammaproteobacteria</taxon>
        <taxon>Enterobacterales</taxon>
        <taxon>Enterobacteriaceae</taxon>
        <taxon>Enterobacter</taxon>
    </lineage>
</organism>
<comment type="caution">
    <text evidence="1">The sequence shown here is derived from an EMBL/GenBank/DDBJ whole genome shotgun (WGS) entry which is preliminary data.</text>
</comment>
<dbReference type="Pfam" id="PF13289">
    <property type="entry name" value="SIR2_2"/>
    <property type="match status" value="1"/>
</dbReference>
<evidence type="ECO:0000313" key="2">
    <source>
        <dbReference type="Proteomes" id="UP001163211"/>
    </source>
</evidence>
<name>A0ABT3XHZ5_9ENTR</name>
<dbReference type="InterPro" id="IPR029035">
    <property type="entry name" value="DHS-like_NAD/FAD-binding_dom"/>
</dbReference>